<evidence type="ECO:0000256" key="1">
    <source>
        <dbReference type="SAM" id="MobiDB-lite"/>
    </source>
</evidence>
<keyword evidence="2" id="KW-1133">Transmembrane helix</keyword>
<feature type="region of interest" description="Disordered" evidence="1">
    <location>
        <begin position="89"/>
        <end position="113"/>
    </location>
</feature>
<accession>A0A4Z2G6C9</accession>
<feature type="compositionally biased region" description="Basic and acidic residues" evidence="1">
    <location>
        <begin position="95"/>
        <end position="107"/>
    </location>
</feature>
<keyword evidence="4" id="KW-1185">Reference proteome</keyword>
<evidence type="ECO:0000256" key="2">
    <source>
        <dbReference type="SAM" id="Phobius"/>
    </source>
</evidence>
<name>A0A4Z2G6C9_9TELE</name>
<keyword evidence="2" id="KW-0812">Transmembrane</keyword>
<comment type="caution">
    <text evidence="3">The sequence shown here is derived from an EMBL/GenBank/DDBJ whole genome shotgun (WGS) entry which is preliminary data.</text>
</comment>
<evidence type="ECO:0000313" key="4">
    <source>
        <dbReference type="Proteomes" id="UP000314294"/>
    </source>
</evidence>
<gene>
    <name evidence="3" type="ORF">EYF80_040669</name>
</gene>
<proteinExistence type="predicted"/>
<organism evidence="3 4">
    <name type="scientific">Liparis tanakae</name>
    <name type="common">Tanaka's snailfish</name>
    <dbReference type="NCBI Taxonomy" id="230148"/>
    <lineage>
        <taxon>Eukaryota</taxon>
        <taxon>Metazoa</taxon>
        <taxon>Chordata</taxon>
        <taxon>Craniata</taxon>
        <taxon>Vertebrata</taxon>
        <taxon>Euteleostomi</taxon>
        <taxon>Actinopterygii</taxon>
        <taxon>Neopterygii</taxon>
        <taxon>Teleostei</taxon>
        <taxon>Neoteleostei</taxon>
        <taxon>Acanthomorphata</taxon>
        <taxon>Eupercaria</taxon>
        <taxon>Perciformes</taxon>
        <taxon>Cottioidei</taxon>
        <taxon>Cottales</taxon>
        <taxon>Liparidae</taxon>
        <taxon>Liparis</taxon>
    </lineage>
</organism>
<keyword evidence="2" id="KW-0472">Membrane</keyword>
<dbReference type="Proteomes" id="UP000314294">
    <property type="component" value="Unassembled WGS sequence"/>
</dbReference>
<dbReference type="EMBL" id="SRLO01000668">
    <property type="protein sequence ID" value="TNN49127.1"/>
    <property type="molecule type" value="Genomic_DNA"/>
</dbReference>
<dbReference type="AlphaFoldDB" id="A0A4Z2G6C9"/>
<evidence type="ECO:0000313" key="3">
    <source>
        <dbReference type="EMBL" id="TNN49127.1"/>
    </source>
</evidence>
<feature type="transmembrane region" description="Helical" evidence="2">
    <location>
        <begin position="32"/>
        <end position="54"/>
    </location>
</feature>
<sequence>MAPLPELITHKVCHRPIQPTEHRCVRREEDEVSFLCGLQVLLILLILLIVPCTLRVEASGKDRQESRCALIFDSCTSAWHTGQLTVGADEEGEDNEGRVKLRSPAEERGEEEDEDEEAAAALCCIAGDLFFVDSESLPDVFWKKSAMLAGLLWSSQGLFLDAGPDAPSLLEWLKYFDCVGLAGPPTGFVETTGRLD</sequence>
<protein>
    <submittedName>
        <fullName evidence="3">Uncharacterized protein</fullName>
    </submittedName>
</protein>
<reference evidence="3 4" key="1">
    <citation type="submission" date="2019-03" db="EMBL/GenBank/DDBJ databases">
        <title>First draft genome of Liparis tanakae, snailfish: a comprehensive survey of snailfish specific genes.</title>
        <authorList>
            <person name="Kim W."/>
            <person name="Song I."/>
            <person name="Jeong J.-H."/>
            <person name="Kim D."/>
            <person name="Kim S."/>
            <person name="Ryu S."/>
            <person name="Song J.Y."/>
            <person name="Lee S.K."/>
        </authorList>
    </citation>
    <scope>NUCLEOTIDE SEQUENCE [LARGE SCALE GENOMIC DNA]</scope>
    <source>
        <tissue evidence="3">Muscle</tissue>
    </source>
</reference>